<evidence type="ECO:0000256" key="2">
    <source>
        <dbReference type="ARBA" id="ARBA00022741"/>
    </source>
</evidence>
<dbReference type="InterPro" id="IPR001482">
    <property type="entry name" value="T2SS/T4SS_dom"/>
</dbReference>
<keyword evidence="3" id="KW-0067">ATP-binding</keyword>
<name>A0A1G2DEK0_9BACT</name>
<dbReference type="EMBL" id="MHLP01000029">
    <property type="protein sequence ID" value="OGZ12029.1"/>
    <property type="molecule type" value="Genomic_DNA"/>
</dbReference>
<protein>
    <recommendedName>
        <fullName evidence="4">Bacterial type II secretion system protein E domain-containing protein</fullName>
    </recommendedName>
</protein>
<dbReference type="InterPro" id="IPR003593">
    <property type="entry name" value="AAA+_ATPase"/>
</dbReference>
<dbReference type="InterPro" id="IPR007831">
    <property type="entry name" value="T2SS_GspE_N"/>
</dbReference>
<dbReference type="SUPFAM" id="SSF160246">
    <property type="entry name" value="EspE N-terminal domain-like"/>
    <property type="match status" value="1"/>
</dbReference>
<evidence type="ECO:0000256" key="1">
    <source>
        <dbReference type="ARBA" id="ARBA00006611"/>
    </source>
</evidence>
<sequence>MSFLLFLTEKGLFREGDIPEVTSQSEKAPGGIDEVLMKGGITPEQLLALKGEYYGIPSRNLSGYKVSNNVLPYISEESARHYQIAPLAVVDNVLEIGIVDPDRTEARDVAQFIANKLGMPYQLYIISLKDFTDVLEQYKNLTGEVTSALSGVDVGEMTLEQSDSSLVETHEDVNGKGESKIVEDAPVTKVVTVILRHAVEGNASDVHIERMKDEIRIRFRVDGVMHASLVLPKGIHDAIVARIKILAQMRLDEKRKPQDGRFSAHMDGKRVDFRVSTFPAYYGEKVAIRILDSSQGIRTPEAMGLTPEHIETVRDAIHMPYGLILVVGPTGSGKSTTLYSMLNELDREKRNVISLEDPVEYNIPGVNQSQVRPEIGYTFANGLRSILRQDPDIIMVGEIRDKETAQLAVQAALTGHLVFSTLHTNSAAGVIPRLIDMEVDPYLIAPTLILAMGERLLRTLSSDGGRPVPVSESMRLLIDKQFADLPEATRAKIKIPDHVYDPAPSPSCPSGTRGRTGVFEMLKIDRDIEHIILTNPSEQAVYEAARAKGMLTMKDDAIIKAFNGVIPFGEVSNII</sequence>
<dbReference type="Gene3D" id="3.30.300.160">
    <property type="entry name" value="Type II secretion system, protein E, N-terminal domain"/>
    <property type="match status" value="1"/>
</dbReference>
<dbReference type="Gene3D" id="3.40.50.300">
    <property type="entry name" value="P-loop containing nucleotide triphosphate hydrolases"/>
    <property type="match status" value="1"/>
</dbReference>
<dbReference type="GO" id="GO:0005886">
    <property type="term" value="C:plasma membrane"/>
    <property type="evidence" value="ECO:0007669"/>
    <property type="project" value="TreeGrafter"/>
</dbReference>
<gene>
    <name evidence="5" type="ORF">A2942_02275</name>
</gene>
<comment type="similarity">
    <text evidence="1">Belongs to the GSP E family.</text>
</comment>
<dbReference type="Proteomes" id="UP000178534">
    <property type="component" value="Unassembled WGS sequence"/>
</dbReference>
<keyword evidence="2" id="KW-0547">Nucleotide-binding</keyword>
<dbReference type="InterPro" id="IPR027417">
    <property type="entry name" value="P-loop_NTPase"/>
</dbReference>
<evidence type="ECO:0000259" key="4">
    <source>
        <dbReference type="PROSITE" id="PS00662"/>
    </source>
</evidence>
<dbReference type="Pfam" id="PF00437">
    <property type="entry name" value="T2SSE"/>
    <property type="match status" value="1"/>
</dbReference>
<accession>A0A1G2DEK0</accession>
<dbReference type="PROSITE" id="PS00662">
    <property type="entry name" value="T2SP_E"/>
    <property type="match status" value="1"/>
</dbReference>
<evidence type="ECO:0000256" key="3">
    <source>
        <dbReference type="ARBA" id="ARBA00022840"/>
    </source>
</evidence>
<dbReference type="SUPFAM" id="SSF52540">
    <property type="entry name" value="P-loop containing nucleoside triphosphate hydrolases"/>
    <property type="match status" value="1"/>
</dbReference>
<dbReference type="PANTHER" id="PTHR30258:SF1">
    <property type="entry name" value="PROTEIN TRANSPORT PROTEIN HOFB HOMOLOG"/>
    <property type="match status" value="1"/>
</dbReference>
<dbReference type="Pfam" id="PF05157">
    <property type="entry name" value="MshEN"/>
    <property type="match status" value="1"/>
</dbReference>
<proteinExistence type="inferred from homology"/>
<dbReference type="SMART" id="SM00382">
    <property type="entry name" value="AAA"/>
    <property type="match status" value="1"/>
</dbReference>
<dbReference type="InterPro" id="IPR037257">
    <property type="entry name" value="T2SS_E_N_sf"/>
</dbReference>
<dbReference type="PANTHER" id="PTHR30258">
    <property type="entry name" value="TYPE II SECRETION SYSTEM PROTEIN GSPE-RELATED"/>
    <property type="match status" value="1"/>
</dbReference>
<dbReference type="Gene3D" id="3.30.450.90">
    <property type="match status" value="1"/>
</dbReference>
<evidence type="ECO:0000313" key="6">
    <source>
        <dbReference type="Proteomes" id="UP000178534"/>
    </source>
</evidence>
<feature type="domain" description="Bacterial type II secretion system protein E" evidence="4">
    <location>
        <begin position="387"/>
        <end position="401"/>
    </location>
</feature>
<organism evidence="5 6">
    <name type="scientific">Candidatus Lloydbacteria bacterium RIFCSPLOWO2_01_FULL_50_20</name>
    <dbReference type="NCBI Taxonomy" id="1798665"/>
    <lineage>
        <taxon>Bacteria</taxon>
        <taxon>Candidatus Lloydiibacteriota</taxon>
    </lineage>
</organism>
<dbReference type="AlphaFoldDB" id="A0A1G2DEK0"/>
<dbReference type="GO" id="GO:0016887">
    <property type="term" value="F:ATP hydrolysis activity"/>
    <property type="evidence" value="ECO:0007669"/>
    <property type="project" value="TreeGrafter"/>
</dbReference>
<dbReference type="GO" id="GO:0005524">
    <property type="term" value="F:ATP binding"/>
    <property type="evidence" value="ECO:0007669"/>
    <property type="project" value="UniProtKB-KW"/>
</dbReference>
<evidence type="ECO:0000313" key="5">
    <source>
        <dbReference type="EMBL" id="OGZ12029.1"/>
    </source>
</evidence>
<dbReference type="CDD" id="cd01129">
    <property type="entry name" value="PulE-GspE-like"/>
    <property type="match status" value="1"/>
</dbReference>
<dbReference type="STRING" id="1798665.A2942_02275"/>
<comment type="caution">
    <text evidence="5">The sequence shown here is derived from an EMBL/GenBank/DDBJ whole genome shotgun (WGS) entry which is preliminary data.</text>
</comment>
<reference evidence="5 6" key="1">
    <citation type="journal article" date="2016" name="Nat. Commun.">
        <title>Thousands of microbial genomes shed light on interconnected biogeochemical processes in an aquifer system.</title>
        <authorList>
            <person name="Anantharaman K."/>
            <person name="Brown C.T."/>
            <person name="Hug L.A."/>
            <person name="Sharon I."/>
            <person name="Castelle C.J."/>
            <person name="Probst A.J."/>
            <person name="Thomas B.C."/>
            <person name="Singh A."/>
            <person name="Wilkins M.J."/>
            <person name="Karaoz U."/>
            <person name="Brodie E.L."/>
            <person name="Williams K.H."/>
            <person name="Hubbard S.S."/>
            <person name="Banfield J.F."/>
        </authorList>
    </citation>
    <scope>NUCLEOTIDE SEQUENCE [LARGE SCALE GENOMIC DNA]</scope>
</reference>